<dbReference type="RefSeq" id="WP_012791991.1">
    <property type="nucleotide sequence ID" value="NC_013132.1"/>
</dbReference>
<organism evidence="1 2">
    <name type="scientific">Chitinophaga pinensis (strain ATCC 43595 / DSM 2588 / LMG 13176 / NBRC 15968 / NCIMB 11800 / UQM 2034)</name>
    <dbReference type="NCBI Taxonomy" id="485918"/>
    <lineage>
        <taxon>Bacteria</taxon>
        <taxon>Pseudomonadati</taxon>
        <taxon>Bacteroidota</taxon>
        <taxon>Chitinophagia</taxon>
        <taxon>Chitinophagales</taxon>
        <taxon>Chitinophagaceae</taxon>
        <taxon>Chitinophaga</taxon>
    </lineage>
</organism>
<dbReference type="PROSITE" id="PS51257">
    <property type="entry name" value="PROKAR_LIPOPROTEIN"/>
    <property type="match status" value="1"/>
</dbReference>
<evidence type="ECO:0008006" key="3">
    <source>
        <dbReference type="Google" id="ProtNLM"/>
    </source>
</evidence>
<dbReference type="AlphaFoldDB" id="A0A979G720"/>
<dbReference type="KEGG" id="cpi:Cpin_4376"/>
<sequence>MKKYYILISLCLLLSCKNKSESDFAKYLELKKMAVTSNIRKDTTFLQFRFGMSPTDLNNRIRELERDSTLYYDRVNEMYCYDIYTGRKNMDRVYCYFIPQFYNNELYSIVLQARQDNDNLANHSGIAISLMKLAIGDKYGLRSVSYKLTEGMEETFIWFQHNIEISIRYHVEGPIIEYKDLLREKLKEDQETKEEDQASSKTQKEL</sequence>
<accession>A0A979G720</accession>
<proteinExistence type="predicted"/>
<reference evidence="2" key="1">
    <citation type="submission" date="2009-08" db="EMBL/GenBank/DDBJ databases">
        <title>The complete genome of Chitinophaga pinensis DSM 2588.</title>
        <authorList>
            <consortium name="US DOE Joint Genome Institute (JGI-PGF)"/>
            <person name="Lucas S."/>
            <person name="Copeland A."/>
            <person name="Lapidus A."/>
            <person name="Glavina del Rio T."/>
            <person name="Dalin E."/>
            <person name="Tice H."/>
            <person name="Bruce D."/>
            <person name="Goodwin L."/>
            <person name="Pitluck S."/>
            <person name="Kyrpides N."/>
            <person name="Mavromatis K."/>
            <person name="Ivanova N."/>
            <person name="Mikhailova N."/>
            <person name="Sims D."/>
            <person name="Meinche L."/>
            <person name="Brettin T."/>
            <person name="Detter J.C."/>
            <person name="Han C."/>
            <person name="Larimer F."/>
            <person name="Land M."/>
            <person name="Hauser L."/>
            <person name="Markowitz V."/>
            <person name="Cheng J.-F."/>
            <person name="Hugenholtz P."/>
            <person name="Woyke T."/>
            <person name="Wu D."/>
            <person name="Spring S."/>
            <person name="Klenk H.-P."/>
            <person name="Eisen J.A."/>
        </authorList>
    </citation>
    <scope>NUCLEOTIDE SEQUENCE [LARGE SCALE GENOMIC DNA]</scope>
    <source>
        <strain evidence="2">ATCC 43595 / DSM 2588 / LMG 13176 / NBRC 15968 / NCIMB 11800 / UQM 2034</strain>
    </source>
</reference>
<dbReference type="Proteomes" id="UP000002215">
    <property type="component" value="Chromosome"/>
</dbReference>
<protein>
    <recommendedName>
        <fullName evidence="3">Lipoprotein</fullName>
    </recommendedName>
</protein>
<dbReference type="EMBL" id="CP001699">
    <property type="protein sequence ID" value="ACU61823.1"/>
    <property type="molecule type" value="Genomic_DNA"/>
</dbReference>
<evidence type="ECO:0000313" key="2">
    <source>
        <dbReference type="Proteomes" id="UP000002215"/>
    </source>
</evidence>
<name>A0A979G720_CHIPD</name>
<gene>
    <name evidence="1" type="ordered locus">Cpin_4376</name>
</gene>
<reference evidence="1 2" key="2">
    <citation type="journal article" date="2010" name="Stand. Genomic Sci.">
        <title>Complete genome sequence of Chitinophaga pinensis type strain (UQM 2034).</title>
        <authorList>
            <person name="Glavina Del Rio T."/>
            <person name="Abt B."/>
            <person name="Spring S."/>
            <person name="Lapidus A."/>
            <person name="Nolan M."/>
            <person name="Tice H."/>
            <person name="Copeland A."/>
            <person name="Cheng J.F."/>
            <person name="Chen F."/>
            <person name="Bruce D."/>
            <person name="Goodwin L."/>
            <person name="Pitluck S."/>
            <person name="Ivanova N."/>
            <person name="Mavromatis K."/>
            <person name="Mikhailova N."/>
            <person name="Pati A."/>
            <person name="Chen A."/>
            <person name="Palaniappan K."/>
            <person name="Land M."/>
            <person name="Hauser L."/>
            <person name="Chang Y.J."/>
            <person name="Jeffries C.D."/>
            <person name="Chain P."/>
            <person name="Saunders E."/>
            <person name="Detter J.C."/>
            <person name="Brettin T."/>
            <person name="Rohde M."/>
            <person name="Goker M."/>
            <person name="Bristow J."/>
            <person name="Eisen J.A."/>
            <person name="Markowitz V."/>
            <person name="Hugenholtz P."/>
            <person name="Kyrpides N.C."/>
            <person name="Klenk H.P."/>
            <person name="Lucas S."/>
        </authorList>
    </citation>
    <scope>NUCLEOTIDE SEQUENCE [LARGE SCALE GENOMIC DNA]</scope>
    <source>
        <strain evidence="2">ATCC 43595 / DSM 2588 / LMG 13176 / NBRC 15968 / NCIMB 11800 / UQM 2034</strain>
    </source>
</reference>
<evidence type="ECO:0000313" key="1">
    <source>
        <dbReference type="EMBL" id="ACU61823.1"/>
    </source>
</evidence>